<evidence type="ECO:0000256" key="4">
    <source>
        <dbReference type="ARBA" id="ARBA00023128"/>
    </source>
</evidence>
<evidence type="ECO:0000256" key="6">
    <source>
        <dbReference type="SAM" id="Phobius"/>
    </source>
</evidence>
<evidence type="ECO:0000313" key="8">
    <source>
        <dbReference type="Proteomes" id="UP000694392"/>
    </source>
</evidence>
<sequence>FLRNEDNDIPLYLKGGTLDVMLYYFTMGLTTIGTCYAIYELVRTHKK</sequence>
<dbReference type="Ensembl" id="ENSSPUT00000016257.1">
    <property type="protein sequence ID" value="ENSSPUP00000015239.1"/>
    <property type="gene ID" value="ENSSPUG00000011778.1"/>
</dbReference>
<evidence type="ECO:0000256" key="2">
    <source>
        <dbReference type="ARBA" id="ARBA00009331"/>
    </source>
</evidence>
<keyword evidence="6" id="KW-1133">Transmembrane helix</keyword>
<reference evidence="7" key="2">
    <citation type="submission" date="2025-09" db="UniProtKB">
        <authorList>
            <consortium name="Ensembl"/>
        </authorList>
    </citation>
    <scope>IDENTIFICATION</scope>
</reference>
<keyword evidence="3" id="KW-0999">Mitochondrion inner membrane</keyword>
<evidence type="ECO:0000256" key="1">
    <source>
        <dbReference type="ARBA" id="ARBA00004273"/>
    </source>
</evidence>
<keyword evidence="8" id="KW-1185">Reference proteome</keyword>
<accession>A0A8D0H3T5</accession>
<keyword evidence="6" id="KW-0812">Transmembrane</keyword>
<protein>
    <submittedName>
        <fullName evidence="7">Uncharacterized protein</fullName>
    </submittedName>
</protein>
<comment type="similarity">
    <text evidence="2">Belongs to the cytochrome c oxidase VIIa family.</text>
</comment>
<name>A0A8D0H3T5_SPHPU</name>
<reference evidence="7" key="1">
    <citation type="submission" date="2025-08" db="UniProtKB">
        <authorList>
            <consortium name="Ensembl"/>
        </authorList>
    </citation>
    <scope>IDENTIFICATION</scope>
</reference>
<dbReference type="SUPFAM" id="SSF81419">
    <property type="entry name" value="Mitochondrial cytochrome c oxidase subunit VIIa"/>
    <property type="match status" value="1"/>
</dbReference>
<proteinExistence type="inferred from homology"/>
<organism evidence="7 8">
    <name type="scientific">Sphenodon punctatus</name>
    <name type="common">Tuatara</name>
    <name type="synonym">Hatteria punctata</name>
    <dbReference type="NCBI Taxonomy" id="8508"/>
    <lineage>
        <taxon>Eukaryota</taxon>
        <taxon>Metazoa</taxon>
        <taxon>Chordata</taxon>
        <taxon>Craniata</taxon>
        <taxon>Vertebrata</taxon>
        <taxon>Euteleostomi</taxon>
        <taxon>Lepidosauria</taxon>
        <taxon>Sphenodontia</taxon>
        <taxon>Sphenodontidae</taxon>
        <taxon>Sphenodon</taxon>
    </lineage>
</organism>
<feature type="transmembrane region" description="Helical" evidence="6">
    <location>
        <begin position="20"/>
        <end position="39"/>
    </location>
</feature>
<dbReference type="AlphaFoldDB" id="A0A8D0H3T5"/>
<dbReference type="GO" id="GO:0005743">
    <property type="term" value="C:mitochondrial inner membrane"/>
    <property type="evidence" value="ECO:0007669"/>
    <property type="project" value="UniProtKB-SubCell"/>
</dbReference>
<dbReference type="GO" id="GO:0002082">
    <property type="term" value="P:regulation of oxidative phosphorylation"/>
    <property type="evidence" value="ECO:0007669"/>
    <property type="project" value="TreeGrafter"/>
</dbReference>
<dbReference type="PANTHER" id="PTHR10510:SF11">
    <property type="entry name" value="CYTOCHROME C OXIDASE SUBUNIT 7A, MITOCHONDRIAL"/>
    <property type="match status" value="1"/>
</dbReference>
<comment type="subcellular location">
    <subcellularLocation>
        <location evidence="1">Mitochondrion inner membrane</location>
    </subcellularLocation>
</comment>
<keyword evidence="4" id="KW-0496">Mitochondrion</keyword>
<dbReference type="GO" id="GO:0045277">
    <property type="term" value="C:respiratory chain complex IV"/>
    <property type="evidence" value="ECO:0007669"/>
    <property type="project" value="InterPro"/>
</dbReference>
<dbReference type="GO" id="GO:0097250">
    <property type="term" value="P:mitochondrial respirasome assembly"/>
    <property type="evidence" value="ECO:0007669"/>
    <property type="project" value="TreeGrafter"/>
</dbReference>
<dbReference type="Gene3D" id="4.10.91.10">
    <property type="entry name" value="Cytochrome c oxidase, subunit VIIa"/>
    <property type="match status" value="1"/>
</dbReference>
<keyword evidence="5 6" id="KW-0472">Membrane</keyword>
<dbReference type="GO" id="GO:0006123">
    <property type="term" value="P:mitochondrial electron transport, cytochrome c to oxygen"/>
    <property type="evidence" value="ECO:0007669"/>
    <property type="project" value="InterPro"/>
</dbReference>
<evidence type="ECO:0000256" key="5">
    <source>
        <dbReference type="ARBA" id="ARBA00023136"/>
    </source>
</evidence>
<evidence type="ECO:0000256" key="3">
    <source>
        <dbReference type="ARBA" id="ARBA00022792"/>
    </source>
</evidence>
<dbReference type="Proteomes" id="UP000694392">
    <property type="component" value="Unplaced"/>
</dbReference>
<dbReference type="InterPro" id="IPR036539">
    <property type="entry name" value="Cyt_c_oxidase_su7a_sf"/>
</dbReference>
<evidence type="ECO:0000313" key="7">
    <source>
        <dbReference type="Ensembl" id="ENSSPUP00000015239.1"/>
    </source>
</evidence>
<dbReference type="PANTHER" id="PTHR10510">
    <property type="entry name" value="CYTOCHROME C OXIDASE POLYPEPTIDE 7A"/>
    <property type="match status" value="1"/>
</dbReference>
<dbReference type="InterPro" id="IPR003177">
    <property type="entry name" value="Cytc_oxidase_su7a_met"/>
</dbReference>